<evidence type="ECO:0000313" key="3">
    <source>
        <dbReference type="Proteomes" id="UP000238563"/>
    </source>
</evidence>
<dbReference type="GO" id="GO:0030170">
    <property type="term" value="F:pyridoxal phosphate binding"/>
    <property type="evidence" value="ECO:0007669"/>
    <property type="project" value="InterPro"/>
</dbReference>
<dbReference type="InterPro" id="IPR005302">
    <property type="entry name" value="MoCF_Sase_C"/>
</dbReference>
<dbReference type="AlphaFoldDB" id="A0A2S9JWE1"/>
<dbReference type="EMBL" id="PVBT01000001">
    <property type="protein sequence ID" value="PRD57665.1"/>
    <property type="molecule type" value="Genomic_DNA"/>
</dbReference>
<dbReference type="GO" id="GO:0003824">
    <property type="term" value="F:catalytic activity"/>
    <property type="evidence" value="ECO:0007669"/>
    <property type="project" value="InterPro"/>
</dbReference>
<comment type="caution">
    <text evidence="2">The sequence shown here is derived from an EMBL/GenBank/DDBJ whole genome shotgun (WGS) entry which is preliminary data.</text>
</comment>
<dbReference type="GO" id="GO:0030151">
    <property type="term" value="F:molybdenum ion binding"/>
    <property type="evidence" value="ECO:0007669"/>
    <property type="project" value="InterPro"/>
</dbReference>
<evidence type="ECO:0000259" key="1">
    <source>
        <dbReference type="PROSITE" id="PS51340"/>
    </source>
</evidence>
<proteinExistence type="predicted"/>
<evidence type="ECO:0000313" key="2">
    <source>
        <dbReference type="EMBL" id="PRD57665.1"/>
    </source>
</evidence>
<dbReference type="InterPro" id="IPR011037">
    <property type="entry name" value="Pyrv_Knase-like_insert_dom_sf"/>
</dbReference>
<keyword evidence="3" id="KW-1185">Reference proteome</keyword>
<accession>A0A2S9JWE1</accession>
<protein>
    <submittedName>
        <fullName evidence="2">MOSC domain-containing protein</fullName>
    </submittedName>
</protein>
<dbReference type="Gene3D" id="2.40.33.20">
    <property type="entry name" value="PK beta-barrel domain-like"/>
    <property type="match status" value="1"/>
</dbReference>
<dbReference type="PROSITE" id="PS51340">
    <property type="entry name" value="MOSC"/>
    <property type="match status" value="1"/>
</dbReference>
<organism evidence="2 3">
    <name type="scientific">Phyllobacterium myrsinacearum</name>
    <dbReference type="NCBI Taxonomy" id="28101"/>
    <lineage>
        <taxon>Bacteria</taxon>
        <taxon>Pseudomonadati</taxon>
        <taxon>Pseudomonadota</taxon>
        <taxon>Alphaproteobacteria</taxon>
        <taxon>Hyphomicrobiales</taxon>
        <taxon>Phyllobacteriaceae</taxon>
        <taxon>Phyllobacterium</taxon>
    </lineage>
</organism>
<dbReference type="Pfam" id="PF03475">
    <property type="entry name" value="YiiM_3-alpha"/>
    <property type="match status" value="1"/>
</dbReference>
<gene>
    <name evidence="2" type="ORF">C5750_00450</name>
</gene>
<dbReference type="RefSeq" id="WP_105731908.1">
    <property type="nucleotide sequence ID" value="NZ_PVBT01000001.1"/>
</dbReference>
<dbReference type="InterPro" id="IPR005163">
    <property type="entry name" value="Tri_helical_YiiM-like"/>
</dbReference>
<feature type="domain" description="MOSC" evidence="1">
    <location>
        <begin position="30"/>
        <end position="167"/>
    </location>
</feature>
<dbReference type="OrthoDB" id="9786134at2"/>
<reference evidence="2 3" key="1">
    <citation type="submission" date="2018-02" db="EMBL/GenBank/DDBJ databases">
        <title>The draft genome of Phyllobacterium myrsinacearum DSM5892.</title>
        <authorList>
            <person name="Li L."/>
            <person name="Liu L."/>
            <person name="Zhang X."/>
            <person name="Wang T."/>
        </authorList>
    </citation>
    <scope>NUCLEOTIDE SEQUENCE [LARGE SCALE GENOMIC DNA]</scope>
    <source>
        <strain evidence="2 3">DSM 5892</strain>
    </source>
</reference>
<dbReference type="PANTHER" id="PTHR30212">
    <property type="entry name" value="PROTEIN YIIM"/>
    <property type="match status" value="1"/>
</dbReference>
<dbReference type="Pfam" id="PF03473">
    <property type="entry name" value="MOSC"/>
    <property type="match status" value="1"/>
</dbReference>
<dbReference type="SUPFAM" id="SSF50800">
    <property type="entry name" value="PK beta-barrel domain-like"/>
    <property type="match status" value="1"/>
</dbReference>
<name>A0A2S9JWE1_9HYPH</name>
<dbReference type="Proteomes" id="UP000238563">
    <property type="component" value="Unassembled WGS sequence"/>
</dbReference>
<sequence>MTIKDCTIALLTGALAPLGDKKIPSGIAKKPVNGRLWLGETGFEGDAQGDPVRHGGIEKAVHHYPYDHYDKWVADIGAIPLLEQAGAFGENISTTGLDETTVALGDVFQLGGARVEVSQGRQPCWKLTARFGVADMSMRVQKTGRTGWYYRVLQSGYVAPGDTLALIDRTSPEWTIHRLWRTLYVDTMNLDELAQMAALERLPDGWRRYAERRLATGKVEDWSSRLKGEQAG</sequence>
<dbReference type="InterPro" id="IPR052353">
    <property type="entry name" value="Benzoxazolinone_Detox_Enz"/>
</dbReference>
<dbReference type="PANTHER" id="PTHR30212:SF2">
    <property type="entry name" value="PROTEIN YIIM"/>
    <property type="match status" value="1"/>
</dbReference>